<keyword evidence="2" id="KW-1185">Reference proteome</keyword>
<keyword evidence="1" id="KW-0808">Transferase</keyword>
<dbReference type="GO" id="GO:0032259">
    <property type="term" value="P:methylation"/>
    <property type="evidence" value="ECO:0007669"/>
    <property type="project" value="UniProtKB-KW"/>
</dbReference>
<proteinExistence type="predicted"/>
<dbReference type="SUPFAM" id="SSF53335">
    <property type="entry name" value="S-adenosyl-L-methionine-dependent methyltransferases"/>
    <property type="match status" value="1"/>
</dbReference>
<dbReference type="PIRSF" id="PIRSF017393">
    <property type="entry name" value="MTase_SAV2177"/>
    <property type="match status" value="1"/>
</dbReference>
<dbReference type="InterPro" id="IPR029063">
    <property type="entry name" value="SAM-dependent_MTases_sf"/>
</dbReference>
<evidence type="ECO:0000313" key="2">
    <source>
        <dbReference type="Proteomes" id="UP000805614"/>
    </source>
</evidence>
<protein>
    <submittedName>
        <fullName evidence="1">SAM-dependent methyltransferase</fullName>
    </submittedName>
</protein>
<evidence type="ECO:0000313" key="1">
    <source>
        <dbReference type="EMBL" id="MBC6471106.1"/>
    </source>
</evidence>
<dbReference type="InterPro" id="IPR006764">
    <property type="entry name" value="SAM_dep_MeTrfase_SAV2177_type"/>
</dbReference>
<dbReference type="Proteomes" id="UP000805614">
    <property type="component" value="Unassembled WGS sequence"/>
</dbReference>
<name>A0ABR7M1W9_9ACTN</name>
<dbReference type="Gene3D" id="3.40.50.150">
    <property type="entry name" value="Vaccinia Virus protein VP39"/>
    <property type="match status" value="1"/>
</dbReference>
<keyword evidence="1" id="KW-0489">Methyltransferase</keyword>
<comment type="caution">
    <text evidence="1">The sequence shown here is derived from an EMBL/GenBank/DDBJ whole genome shotgun (WGS) entry which is preliminary data.</text>
</comment>
<organism evidence="1 2">
    <name type="scientific">Actinomadura alba</name>
    <dbReference type="NCBI Taxonomy" id="406431"/>
    <lineage>
        <taxon>Bacteria</taxon>
        <taxon>Bacillati</taxon>
        <taxon>Actinomycetota</taxon>
        <taxon>Actinomycetes</taxon>
        <taxon>Streptosporangiales</taxon>
        <taxon>Thermomonosporaceae</taxon>
        <taxon>Actinomadura</taxon>
    </lineage>
</organism>
<sequence length="279" mass="31088">MRRKHPWTETLVNEQQAEWAAKGVDITKPSIARAYDVVLNGKDNFAVDRAFVGEIVKVVPEIYDVATYNRQILGRGVRFLADQGIRQFLDLGSGLPTVRNTHHVAQEVAKESRIVYVDNDPMVLAHGRALLVENDRTTVVTADVREPESILGDPEVRNLIDFTQPVAIMLVGILHHLHDDEGPQRIVDMFMNAVPSGSHLFVTHFCASSQDARDAEEKFLALLGTGRFRTEEEIHAYFSGLQLLEPGVVPLPNWRPDGPVPDELTIGQKLMYGGLALKP</sequence>
<dbReference type="Pfam" id="PF04672">
    <property type="entry name" value="Methyltransf_19"/>
    <property type="match status" value="1"/>
</dbReference>
<gene>
    <name evidence="1" type="ORF">HKK74_37295</name>
</gene>
<accession>A0ABR7M1W9</accession>
<reference evidence="1 2" key="1">
    <citation type="submission" date="2020-06" db="EMBL/GenBank/DDBJ databases">
        <title>Actinomadura xiongansis sp. nov., isolated from soil of Baiyangdian.</title>
        <authorList>
            <person name="Zhang X."/>
        </authorList>
    </citation>
    <scope>NUCLEOTIDE SEQUENCE [LARGE SCALE GENOMIC DNA]</scope>
    <source>
        <strain evidence="1 2">HBUM206468</strain>
    </source>
</reference>
<dbReference type="GO" id="GO:0008168">
    <property type="term" value="F:methyltransferase activity"/>
    <property type="evidence" value="ECO:0007669"/>
    <property type="project" value="UniProtKB-KW"/>
</dbReference>
<dbReference type="EMBL" id="JABVEC010000057">
    <property type="protein sequence ID" value="MBC6471106.1"/>
    <property type="molecule type" value="Genomic_DNA"/>
</dbReference>